<dbReference type="Proteomes" id="UP001605036">
    <property type="component" value="Unassembled WGS sequence"/>
</dbReference>
<keyword evidence="6" id="KW-0410">Iron transport</keyword>
<keyword evidence="9" id="KW-0408">Iron</keyword>
<evidence type="ECO:0000256" key="5">
    <source>
        <dbReference type="ARBA" id="ARBA00022448"/>
    </source>
</evidence>
<evidence type="ECO:0000256" key="11">
    <source>
        <dbReference type="ARBA" id="ARBA00023128"/>
    </source>
</evidence>
<dbReference type="EC" id="1.16.3.1" evidence="3"/>
<dbReference type="GO" id="GO:0006826">
    <property type="term" value="P:iron ion transport"/>
    <property type="evidence" value="ECO:0007669"/>
    <property type="project" value="UniProtKB-KW"/>
</dbReference>
<evidence type="ECO:0000313" key="14">
    <source>
        <dbReference type="EMBL" id="KAL2614218.1"/>
    </source>
</evidence>
<dbReference type="SMART" id="SM01219">
    <property type="entry name" value="Frataxin_Cyay"/>
    <property type="match status" value="1"/>
</dbReference>
<evidence type="ECO:0000256" key="8">
    <source>
        <dbReference type="ARBA" id="ARBA00023002"/>
    </source>
</evidence>
<evidence type="ECO:0000256" key="3">
    <source>
        <dbReference type="ARBA" id="ARBA00013107"/>
    </source>
</evidence>
<comment type="catalytic activity">
    <reaction evidence="12">
        <text>4 Fe(2+) + O2 + 4 H(+) = 4 Fe(3+) + 2 H2O</text>
        <dbReference type="Rhea" id="RHEA:11148"/>
        <dbReference type="ChEBI" id="CHEBI:15377"/>
        <dbReference type="ChEBI" id="CHEBI:15378"/>
        <dbReference type="ChEBI" id="CHEBI:15379"/>
        <dbReference type="ChEBI" id="CHEBI:29033"/>
        <dbReference type="ChEBI" id="CHEBI:29034"/>
        <dbReference type="EC" id="1.16.3.1"/>
    </reaction>
</comment>
<dbReference type="Pfam" id="PF01491">
    <property type="entry name" value="Frataxin_Cyay"/>
    <property type="match status" value="1"/>
</dbReference>
<organism evidence="14 15">
    <name type="scientific">Riccia fluitans</name>
    <dbReference type="NCBI Taxonomy" id="41844"/>
    <lineage>
        <taxon>Eukaryota</taxon>
        <taxon>Viridiplantae</taxon>
        <taxon>Streptophyta</taxon>
        <taxon>Embryophyta</taxon>
        <taxon>Marchantiophyta</taxon>
        <taxon>Marchantiopsida</taxon>
        <taxon>Marchantiidae</taxon>
        <taxon>Marchantiales</taxon>
        <taxon>Ricciaceae</taxon>
        <taxon>Riccia</taxon>
    </lineage>
</organism>
<evidence type="ECO:0000256" key="4">
    <source>
        <dbReference type="ARBA" id="ARBA00022434"/>
    </source>
</evidence>
<evidence type="ECO:0000256" key="2">
    <source>
        <dbReference type="ARBA" id="ARBA00008183"/>
    </source>
</evidence>
<keyword evidence="15" id="KW-1185">Reference proteome</keyword>
<dbReference type="InterPro" id="IPR017789">
    <property type="entry name" value="Frataxin"/>
</dbReference>
<evidence type="ECO:0000256" key="7">
    <source>
        <dbReference type="ARBA" id="ARBA00022946"/>
    </source>
</evidence>
<accession>A0ABD1Y395</accession>
<reference evidence="14 15" key="1">
    <citation type="submission" date="2024-09" db="EMBL/GenBank/DDBJ databases">
        <title>Chromosome-scale assembly of Riccia fluitans.</title>
        <authorList>
            <person name="Paukszto L."/>
            <person name="Sawicki J."/>
            <person name="Karawczyk K."/>
            <person name="Piernik-Szablinska J."/>
            <person name="Szczecinska M."/>
            <person name="Mazdziarz M."/>
        </authorList>
    </citation>
    <scope>NUCLEOTIDE SEQUENCE [LARGE SCALE GENOMIC DNA]</scope>
    <source>
        <strain evidence="14">Rf_01</strain>
        <tissue evidence="14">Aerial parts of the thallus</tissue>
    </source>
</reference>
<dbReference type="GO" id="GO:0004322">
    <property type="term" value="F:ferroxidase activity"/>
    <property type="evidence" value="ECO:0007669"/>
    <property type="project" value="UniProtKB-EC"/>
</dbReference>
<keyword evidence="10" id="KW-0406">Ion transport</keyword>
<evidence type="ECO:0000256" key="12">
    <source>
        <dbReference type="ARBA" id="ARBA00047990"/>
    </source>
</evidence>
<feature type="region of interest" description="Disordered" evidence="13">
    <location>
        <begin position="208"/>
        <end position="233"/>
    </location>
</feature>
<dbReference type="PROSITE" id="PS01344">
    <property type="entry name" value="FRATAXIN_1"/>
    <property type="match status" value="1"/>
</dbReference>
<evidence type="ECO:0000313" key="15">
    <source>
        <dbReference type="Proteomes" id="UP001605036"/>
    </source>
</evidence>
<dbReference type="EMBL" id="JBHFFA010000007">
    <property type="protein sequence ID" value="KAL2614218.1"/>
    <property type="molecule type" value="Genomic_DNA"/>
</dbReference>
<keyword evidence="11" id="KW-0496">Mitochondrion</keyword>
<evidence type="ECO:0000256" key="10">
    <source>
        <dbReference type="ARBA" id="ARBA00023065"/>
    </source>
</evidence>
<dbReference type="PROSITE" id="PS50810">
    <property type="entry name" value="FRATAXIN_2"/>
    <property type="match status" value="1"/>
</dbReference>
<sequence length="233" mass="25633">MKARKLASPLVASCRVLYHNLLDGVSQCQGTARLPITATNALRPQLILLESAQSLESSTGSREGVISSVAHRNCRASCSSAIKNYHSGVWGKSRFFSSSANSAGPAPADPSALLDEELFHDLADDILHQLQEKIEILGEDQIVDGFDSDYSSGVLTIRLGKLGTYVINKQTPNRQIWLSSPVSGPGRYDWVESEKVWVYRRTKAELGSHRRPFPDKEEEPTAHRILSKSKNSS</sequence>
<comment type="caution">
    <text evidence="14">The sequence shown here is derived from an EMBL/GenBank/DDBJ whole genome shotgun (WGS) entry which is preliminary data.</text>
</comment>
<dbReference type="InterPro" id="IPR002908">
    <property type="entry name" value="Frataxin/CyaY"/>
</dbReference>
<dbReference type="GO" id="GO:0006879">
    <property type="term" value="P:intracellular iron ion homeostasis"/>
    <property type="evidence" value="ECO:0007669"/>
    <property type="project" value="UniProtKB-KW"/>
</dbReference>
<proteinExistence type="inferred from homology"/>
<feature type="compositionally biased region" description="Basic and acidic residues" evidence="13">
    <location>
        <begin position="208"/>
        <end position="222"/>
    </location>
</feature>
<keyword evidence="8" id="KW-0560">Oxidoreductase</keyword>
<evidence type="ECO:0000256" key="1">
    <source>
        <dbReference type="ARBA" id="ARBA00004173"/>
    </source>
</evidence>
<evidence type="ECO:0000256" key="6">
    <source>
        <dbReference type="ARBA" id="ARBA00022496"/>
    </source>
</evidence>
<name>A0ABD1Y395_9MARC</name>
<dbReference type="PANTHER" id="PTHR16821:SF2">
    <property type="entry name" value="FRATAXIN, MITOCHONDRIAL"/>
    <property type="match status" value="1"/>
</dbReference>
<dbReference type="PANTHER" id="PTHR16821">
    <property type="entry name" value="FRATAXIN"/>
    <property type="match status" value="1"/>
</dbReference>
<evidence type="ECO:0000256" key="13">
    <source>
        <dbReference type="SAM" id="MobiDB-lite"/>
    </source>
</evidence>
<dbReference type="AlphaFoldDB" id="A0ABD1Y395"/>
<gene>
    <name evidence="14" type="ORF">R1flu_025910</name>
</gene>
<keyword evidence="5" id="KW-0813">Transport</keyword>
<dbReference type="PRINTS" id="PR00904">
    <property type="entry name" value="FRATAXIN"/>
</dbReference>
<protein>
    <recommendedName>
        <fullName evidence="3">ferroxidase</fullName>
        <ecNumber evidence="3">1.16.3.1</ecNumber>
    </recommendedName>
</protein>
<evidence type="ECO:0000256" key="9">
    <source>
        <dbReference type="ARBA" id="ARBA00023004"/>
    </source>
</evidence>
<dbReference type="SUPFAM" id="SSF55387">
    <property type="entry name" value="Frataxin/Nqo15-like"/>
    <property type="match status" value="1"/>
</dbReference>
<dbReference type="InterPro" id="IPR036524">
    <property type="entry name" value="Frataxin/CyaY_sf"/>
</dbReference>
<comment type="similarity">
    <text evidence="2">Belongs to the frataxin family.</text>
</comment>
<dbReference type="NCBIfam" id="TIGR03422">
    <property type="entry name" value="mito_frataxin"/>
    <property type="match status" value="1"/>
</dbReference>
<keyword evidence="4" id="KW-0409">Iron storage</keyword>
<keyword evidence="7" id="KW-0809">Transit peptide</keyword>
<dbReference type="Gene3D" id="3.30.920.10">
    <property type="entry name" value="Frataxin/CyaY"/>
    <property type="match status" value="1"/>
</dbReference>
<dbReference type="InterPro" id="IPR020895">
    <property type="entry name" value="Frataxin_CS"/>
</dbReference>
<dbReference type="GO" id="GO:0005739">
    <property type="term" value="C:mitochondrion"/>
    <property type="evidence" value="ECO:0007669"/>
    <property type="project" value="UniProtKB-SubCell"/>
</dbReference>
<comment type="subcellular location">
    <subcellularLocation>
        <location evidence="1">Mitochondrion</location>
    </subcellularLocation>
</comment>
<dbReference type="NCBIfam" id="TIGR03421">
    <property type="entry name" value="FeS_CyaY"/>
    <property type="match status" value="1"/>
</dbReference>